<dbReference type="EMBL" id="JBIGHX010000005">
    <property type="protein sequence ID" value="MFG6463095.1"/>
    <property type="molecule type" value="Genomic_DNA"/>
</dbReference>
<keyword evidence="4" id="KW-1185">Reference proteome</keyword>
<evidence type="ECO:0000313" key="3">
    <source>
        <dbReference type="EMBL" id="MFG6463095.1"/>
    </source>
</evidence>
<feature type="domain" description="BON" evidence="2">
    <location>
        <begin position="48"/>
        <end position="115"/>
    </location>
</feature>
<gene>
    <name evidence="3" type="ORF">ACG04Q_16095</name>
</gene>
<evidence type="ECO:0000256" key="1">
    <source>
        <dbReference type="ARBA" id="ARBA00022729"/>
    </source>
</evidence>
<comment type="caution">
    <text evidence="3">The sequence shown here is derived from an EMBL/GenBank/DDBJ whole genome shotgun (WGS) entry which is preliminary data.</text>
</comment>
<proteinExistence type="predicted"/>
<dbReference type="PROSITE" id="PS50914">
    <property type="entry name" value="BON"/>
    <property type="match status" value="2"/>
</dbReference>
<organism evidence="3 4">
    <name type="scientific">Pelomonas lactea</name>
    <dbReference type="NCBI Taxonomy" id="3299030"/>
    <lineage>
        <taxon>Bacteria</taxon>
        <taxon>Pseudomonadati</taxon>
        <taxon>Pseudomonadota</taxon>
        <taxon>Betaproteobacteria</taxon>
        <taxon>Burkholderiales</taxon>
        <taxon>Sphaerotilaceae</taxon>
        <taxon>Roseateles</taxon>
    </lineage>
</organism>
<reference evidence="3 4" key="1">
    <citation type="submission" date="2024-08" db="EMBL/GenBank/DDBJ databases">
        <authorList>
            <person name="Lu H."/>
        </authorList>
    </citation>
    <scope>NUCLEOTIDE SEQUENCE [LARGE SCALE GENOMIC DNA]</scope>
    <source>
        <strain evidence="3 4">DXS20W</strain>
    </source>
</reference>
<dbReference type="RefSeq" id="WP_394511979.1">
    <property type="nucleotide sequence ID" value="NZ_JBIGHX010000005.1"/>
</dbReference>
<evidence type="ECO:0000259" key="2">
    <source>
        <dbReference type="PROSITE" id="PS50914"/>
    </source>
</evidence>
<dbReference type="Proteomes" id="UP001606302">
    <property type="component" value="Unassembled WGS sequence"/>
</dbReference>
<dbReference type="SMART" id="SM00749">
    <property type="entry name" value="BON"/>
    <property type="match status" value="2"/>
</dbReference>
<protein>
    <submittedName>
        <fullName evidence="3">BON domain-containing protein</fullName>
    </submittedName>
</protein>
<keyword evidence="1" id="KW-0732">Signal</keyword>
<dbReference type="InterPro" id="IPR051686">
    <property type="entry name" value="Lipoprotein_DolP"/>
</dbReference>
<dbReference type="PROSITE" id="PS51257">
    <property type="entry name" value="PROKAR_LIPOPROTEIN"/>
    <property type="match status" value="1"/>
</dbReference>
<accession>A0ABW7GMT5</accession>
<dbReference type="InterPro" id="IPR007055">
    <property type="entry name" value="BON_dom"/>
</dbReference>
<feature type="domain" description="BON" evidence="2">
    <location>
        <begin position="124"/>
        <end position="191"/>
    </location>
</feature>
<sequence>MKKFTLTLTAAVLASTLATGCAPLLIGGAMMGGVTVATDRRTSGTQLEDETIEVKAGARIREQLGDKVHINVNSYNRVALITGEARNEADQAEVERLVAGVENVSKVLNEVAVTMHSSLSTRSADVVLKGKVKAQLIDARDLQSNAFYVVTERGEVFLMGRVTEREANRATEIARQVSGVKKVVRAFEIITEDELARTLPKKQ</sequence>
<dbReference type="Pfam" id="PF04972">
    <property type="entry name" value="BON"/>
    <property type="match status" value="2"/>
</dbReference>
<dbReference type="InterPro" id="IPR014004">
    <property type="entry name" value="Transpt-assoc_nodulatn_dom_bac"/>
</dbReference>
<evidence type="ECO:0000313" key="4">
    <source>
        <dbReference type="Proteomes" id="UP001606302"/>
    </source>
</evidence>
<name>A0ABW7GMT5_9BURK</name>
<dbReference type="PANTHER" id="PTHR34606:SF4">
    <property type="entry name" value="OUTER MEMBRANE LIPOPROTEIN DOLP"/>
    <property type="match status" value="1"/>
</dbReference>
<dbReference type="PANTHER" id="PTHR34606">
    <property type="entry name" value="BON DOMAIN-CONTAINING PROTEIN"/>
    <property type="match status" value="1"/>
</dbReference>